<feature type="domain" description="ABC transporter" evidence="7">
    <location>
        <begin position="1"/>
        <end position="227"/>
    </location>
</feature>
<dbReference type="InterPro" id="IPR027417">
    <property type="entry name" value="P-loop_NTPase"/>
</dbReference>
<evidence type="ECO:0000256" key="5">
    <source>
        <dbReference type="ARBA" id="ARBA00022967"/>
    </source>
</evidence>
<evidence type="ECO:0000313" key="8">
    <source>
        <dbReference type="EMBL" id="RJG05621.1"/>
    </source>
</evidence>
<dbReference type="EMBL" id="QYUN01000002">
    <property type="protein sequence ID" value="RJG05621.1"/>
    <property type="molecule type" value="Genomic_DNA"/>
</dbReference>
<evidence type="ECO:0000256" key="1">
    <source>
        <dbReference type="ARBA" id="ARBA00022448"/>
    </source>
</evidence>
<evidence type="ECO:0000256" key="3">
    <source>
        <dbReference type="ARBA" id="ARBA00022741"/>
    </source>
</evidence>
<evidence type="ECO:0000256" key="6">
    <source>
        <dbReference type="ARBA" id="ARBA00037066"/>
    </source>
</evidence>
<reference evidence="8 9" key="1">
    <citation type="submission" date="2018-09" db="EMBL/GenBank/DDBJ databases">
        <authorList>
            <person name="Zhu H."/>
        </authorList>
    </citation>
    <scope>NUCLEOTIDE SEQUENCE [LARGE SCALE GENOMIC DNA]</scope>
    <source>
        <strain evidence="8 9">K2R10-39</strain>
    </source>
</reference>
<keyword evidence="3" id="KW-0547">Nucleotide-binding</keyword>
<proteinExistence type="predicted"/>
<dbReference type="PANTHER" id="PTHR42794:SF1">
    <property type="entry name" value="HEMIN IMPORT ATP-BINDING PROTEIN HMUV"/>
    <property type="match status" value="1"/>
</dbReference>
<dbReference type="AlphaFoldDB" id="A0A418WZJ9"/>
<evidence type="ECO:0000313" key="9">
    <source>
        <dbReference type="Proteomes" id="UP000285190"/>
    </source>
</evidence>
<keyword evidence="9" id="KW-1185">Reference proteome</keyword>
<dbReference type="PROSITE" id="PS50893">
    <property type="entry name" value="ABC_TRANSPORTER_2"/>
    <property type="match status" value="1"/>
</dbReference>
<accession>A0A418WZJ9</accession>
<dbReference type="Pfam" id="PF00005">
    <property type="entry name" value="ABC_tran"/>
    <property type="match status" value="1"/>
</dbReference>
<dbReference type="InterPro" id="IPR003439">
    <property type="entry name" value="ABC_transporter-like_ATP-bd"/>
</dbReference>
<protein>
    <submittedName>
        <fullName evidence="8">ABC transporter ATP-binding protein</fullName>
    </submittedName>
</protein>
<sequence>MALIDVRHLHCARRLADVSFALAPGEILGVIGPNGAGKSSLLQCLAGILDYQGEVDFEGHALAGLAMRQRAQRIGFLPQSSGSAWALQVEDVVALGRLPWGDNNPQALRDAARQAGIETLLGRRVDRLSGGEQARVWLARVLAGQPRLLLADEPIASLDLLHQRSVMEALRTYADGERGVILSIHDFGLAARYCDRLCLLREGAIHALGRPAEVLTEHHLSEVFQVPVHVDLVANPPVVALK</sequence>
<dbReference type="Proteomes" id="UP000285190">
    <property type="component" value="Unassembled WGS sequence"/>
</dbReference>
<keyword evidence="2" id="KW-0472">Membrane</keyword>
<gene>
    <name evidence="8" type="ORF">D3870_05935</name>
</gene>
<dbReference type="InterPro" id="IPR003593">
    <property type="entry name" value="AAA+_ATPase"/>
</dbReference>
<dbReference type="GO" id="GO:0016887">
    <property type="term" value="F:ATP hydrolysis activity"/>
    <property type="evidence" value="ECO:0007669"/>
    <property type="project" value="InterPro"/>
</dbReference>
<dbReference type="Gene3D" id="3.40.50.300">
    <property type="entry name" value="P-loop containing nucleotide triphosphate hydrolases"/>
    <property type="match status" value="1"/>
</dbReference>
<comment type="caution">
    <text evidence="8">The sequence shown here is derived from an EMBL/GenBank/DDBJ whole genome shotgun (WGS) entry which is preliminary data.</text>
</comment>
<dbReference type="SMART" id="SM00382">
    <property type="entry name" value="AAA"/>
    <property type="match status" value="1"/>
</dbReference>
<dbReference type="OrthoDB" id="5296765at2"/>
<dbReference type="PANTHER" id="PTHR42794">
    <property type="entry name" value="HEMIN IMPORT ATP-BINDING PROTEIN HMUV"/>
    <property type="match status" value="1"/>
</dbReference>
<keyword evidence="1" id="KW-0813">Transport</keyword>
<dbReference type="RefSeq" id="WP_119737477.1">
    <property type="nucleotide sequence ID" value="NZ_QYUN01000002.1"/>
</dbReference>
<dbReference type="SUPFAM" id="SSF52540">
    <property type="entry name" value="P-loop containing nucleoside triphosphate hydrolases"/>
    <property type="match status" value="1"/>
</dbReference>
<dbReference type="PROSITE" id="PS00211">
    <property type="entry name" value="ABC_TRANSPORTER_1"/>
    <property type="match status" value="1"/>
</dbReference>
<evidence type="ECO:0000256" key="4">
    <source>
        <dbReference type="ARBA" id="ARBA00022840"/>
    </source>
</evidence>
<evidence type="ECO:0000259" key="7">
    <source>
        <dbReference type="PROSITE" id="PS50893"/>
    </source>
</evidence>
<dbReference type="CDD" id="cd03214">
    <property type="entry name" value="ABC_Iron-Siderophores_B12_Hemin"/>
    <property type="match status" value="1"/>
</dbReference>
<name>A0A418WZJ9_9BURK</name>
<dbReference type="GO" id="GO:0005524">
    <property type="term" value="F:ATP binding"/>
    <property type="evidence" value="ECO:0007669"/>
    <property type="project" value="UniProtKB-KW"/>
</dbReference>
<keyword evidence="5" id="KW-1278">Translocase</keyword>
<keyword evidence="2" id="KW-1003">Cell membrane</keyword>
<keyword evidence="4 8" id="KW-0067">ATP-binding</keyword>
<dbReference type="InterPro" id="IPR017871">
    <property type="entry name" value="ABC_transporter-like_CS"/>
</dbReference>
<organism evidence="8 9">
    <name type="scientific">Noviherbaspirillum cavernae</name>
    <dbReference type="NCBI Taxonomy" id="2320862"/>
    <lineage>
        <taxon>Bacteria</taxon>
        <taxon>Pseudomonadati</taxon>
        <taxon>Pseudomonadota</taxon>
        <taxon>Betaproteobacteria</taxon>
        <taxon>Burkholderiales</taxon>
        <taxon>Oxalobacteraceae</taxon>
        <taxon>Noviherbaspirillum</taxon>
    </lineage>
</organism>
<comment type="function">
    <text evidence="6">Part of the ABC transporter complex HmuTUV involved in hemin import. Responsible for energy coupling to the transport system.</text>
</comment>
<evidence type="ECO:0000256" key="2">
    <source>
        <dbReference type="ARBA" id="ARBA00022475"/>
    </source>
</evidence>